<evidence type="ECO:0000256" key="2">
    <source>
        <dbReference type="PIRSR" id="PIRSR015753-2"/>
    </source>
</evidence>
<dbReference type="InterPro" id="IPR004045">
    <property type="entry name" value="Glutathione_S-Trfase_N"/>
</dbReference>
<dbReference type="PANTHER" id="PTHR32419">
    <property type="entry name" value="GLUTATHIONYL-HYDROQUINONE REDUCTASE"/>
    <property type="match status" value="1"/>
</dbReference>
<feature type="binding site" evidence="2">
    <location>
        <begin position="141"/>
        <end position="142"/>
    </location>
    <ligand>
        <name>glutathione</name>
        <dbReference type="ChEBI" id="CHEBI:57925"/>
    </ligand>
</feature>
<name>A0A363UQS2_9GAMM</name>
<dbReference type="PIRSF" id="PIRSF015753">
    <property type="entry name" value="GST"/>
    <property type="match status" value="1"/>
</dbReference>
<dbReference type="GO" id="GO:0005737">
    <property type="term" value="C:cytoplasm"/>
    <property type="evidence" value="ECO:0007669"/>
    <property type="project" value="TreeGrafter"/>
</dbReference>
<evidence type="ECO:0000256" key="3">
    <source>
        <dbReference type="PIRSR" id="PIRSR015753-3"/>
    </source>
</evidence>
<feature type="binding site" evidence="2">
    <location>
        <begin position="123"/>
        <end position="126"/>
    </location>
    <ligand>
        <name>glutathione</name>
        <dbReference type="ChEBI" id="CHEBI:57925"/>
    </ligand>
</feature>
<dbReference type="PROSITE" id="PS50405">
    <property type="entry name" value="GST_CTER"/>
    <property type="match status" value="1"/>
</dbReference>
<dbReference type="Pfam" id="PF13410">
    <property type="entry name" value="GST_C_2"/>
    <property type="match status" value="1"/>
</dbReference>
<dbReference type="EMBL" id="QEQK01000001">
    <property type="protein sequence ID" value="PWN57855.1"/>
    <property type="molecule type" value="Genomic_DNA"/>
</dbReference>
<protein>
    <submittedName>
        <fullName evidence="5">Glutathione-dependent reductase</fullName>
    </submittedName>
</protein>
<dbReference type="SFLD" id="SFLDG01148">
    <property type="entry name" value="Xi_(cytGST)"/>
    <property type="match status" value="1"/>
</dbReference>
<dbReference type="InterPro" id="IPR047047">
    <property type="entry name" value="GST_Omega-like_C"/>
</dbReference>
<keyword evidence="6" id="KW-1185">Reference proteome</keyword>
<proteinExistence type="predicted"/>
<dbReference type="InterPro" id="IPR016639">
    <property type="entry name" value="GST_Omega/GSH"/>
</dbReference>
<feature type="active site" description="Proton donor/acceptor" evidence="1">
    <location>
        <position position="188"/>
    </location>
</feature>
<sequence length="319" mass="35805">MLVNGRWTDDWQPVQQADAQGRFIRQTSGFRSRLGAANGGVFPAVAGRYRLYATYLCPWATRILIARRLKRLESVIDVVIVDPRLTAQGWAFTGDFDTDRDPALGASHLHRLYTHSDPTYTGRATVPVLWDTVSETIVNNESADLLRIFDEDFDALTEGTPRLHPPALATAMADTEGWLYRDFNNGVYQAGFASTQQAYEEAVDRVFSALDRLEQRLAQHDWLVGRQLTATDIRAFVTLARFELAYHDLFRCNLRPLSAYPAVCRYVDRLLAIPAFAASLRPEHIKAGYYSIARLNPTGIVPKGPALETTALRRFARAG</sequence>
<feature type="site" description="Lowers pKa of active site Cys" evidence="3">
    <location>
        <position position="246"/>
    </location>
</feature>
<organism evidence="5 6">
    <name type="scientific">Abyssibacter profundi</name>
    <dbReference type="NCBI Taxonomy" id="2182787"/>
    <lineage>
        <taxon>Bacteria</taxon>
        <taxon>Pseudomonadati</taxon>
        <taxon>Pseudomonadota</taxon>
        <taxon>Gammaproteobacteria</taxon>
        <taxon>Chromatiales</taxon>
        <taxon>Oceanococcaceae</taxon>
        <taxon>Abyssibacter</taxon>
    </lineage>
</organism>
<dbReference type="InterPro" id="IPR040079">
    <property type="entry name" value="Glutathione_S-Trfase"/>
</dbReference>
<gene>
    <name evidence="5" type="ORF">DEH80_01585</name>
</gene>
<comment type="caution">
    <text evidence="5">The sequence shown here is derived from an EMBL/GenBank/DDBJ whole genome shotgun (WGS) entry which is preliminary data.</text>
</comment>
<accession>A0A363UQS2</accession>
<dbReference type="RefSeq" id="WP_109718713.1">
    <property type="nucleotide sequence ID" value="NZ_QEQK01000001.1"/>
</dbReference>
<feature type="site" description="Lowers pKa of active site Cys" evidence="3">
    <location>
        <position position="289"/>
    </location>
</feature>
<dbReference type="InterPro" id="IPR036249">
    <property type="entry name" value="Thioredoxin-like_sf"/>
</dbReference>
<dbReference type="SFLD" id="SFLDG01206">
    <property type="entry name" value="Xi.1"/>
    <property type="match status" value="1"/>
</dbReference>
<reference evidence="5 6" key="1">
    <citation type="submission" date="2018-05" db="EMBL/GenBank/DDBJ databases">
        <title>Abyssibacter profundi OUC007T gen. nov., sp. nov, a marine bacterium isolated from seawater of the Mariana Trench.</title>
        <authorList>
            <person name="Zhou S."/>
        </authorList>
    </citation>
    <scope>NUCLEOTIDE SEQUENCE [LARGE SCALE GENOMIC DNA]</scope>
    <source>
        <strain evidence="5 6">OUC007</strain>
    </source>
</reference>
<dbReference type="SFLD" id="SFLDS00019">
    <property type="entry name" value="Glutathione_Transferase_(cytos"/>
    <property type="match status" value="1"/>
</dbReference>
<dbReference type="OrthoDB" id="9769158at2"/>
<evidence type="ECO:0000313" key="5">
    <source>
        <dbReference type="EMBL" id="PWN57855.1"/>
    </source>
</evidence>
<evidence type="ECO:0000313" key="6">
    <source>
        <dbReference type="Proteomes" id="UP000251800"/>
    </source>
</evidence>
<dbReference type="CDD" id="cd03190">
    <property type="entry name" value="GST_C_Omega_like"/>
    <property type="match status" value="1"/>
</dbReference>
<dbReference type="SUPFAM" id="SSF52833">
    <property type="entry name" value="Thioredoxin-like"/>
    <property type="match status" value="1"/>
</dbReference>
<dbReference type="Pfam" id="PF13409">
    <property type="entry name" value="GST_N_2"/>
    <property type="match status" value="1"/>
</dbReference>
<dbReference type="InterPro" id="IPR010987">
    <property type="entry name" value="Glutathione-S-Trfase_C-like"/>
</dbReference>
<evidence type="ECO:0000259" key="4">
    <source>
        <dbReference type="PROSITE" id="PS50405"/>
    </source>
</evidence>
<feature type="domain" description="GST C-terminal" evidence="4">
    <location>
        <begin position="162"/>
        <end position="289"/>
    </location>
</feature>
<dbReference type="SUPFAM" id="SSF47616">
    <property type="entry name" value="GST C-terminal domain-like"/>
    <property type="match status" value="1"/>
</dbReference>
<dbReference type="AlphaFoldDB" id="A0A363UQS2"/>
<feature type="binding site" evidence="2">
    <location>
        <position position="90"/>
    </location>
    <ligand>
        <name>glutathione</name>
        <dbReference type="ChEBI" id="CHEBI:57925"/>
    </ligand>
</feature>
<evidence type="ECO:0000256" key="1">
    <source>
        <dbReference type="PIRSR" id="PIRSR015753-1"/>
    </source>
</evidence>
<dbReference type="PANTHER" id="PTHR32419:SF6">
    <property type="entry name" value="GLUTATHIONE S-TRANSFERASE OMEGA-LIKE 1-RELATED"/>
    <property type="match status" value="1"/>
</dbReference>
<dbReference type="Gene3D" id="3.40.30.10">
    <property type="entry name" value="Glutaredoxin"/>
    <property type="match status" value="1"/>
</dbReference>
<dbReference type="InterPro" id="IPR036282">
    <property type="entry name" value="Glutathione-S-Trfase_C_sf"/>
</dbReference>
<dbReference type="GO" id="GO:0004364">
    <property type="term" value="F:glutathione transferase activity"/>
    <property type="evidence" value="ECO:0007669"/>
    <property type="project" value="InterPro"/>
</dbReference>
<dbReference type="Proteomes" id="UP000251800">
    <property type="component" value="Unassembled WGS sequence"/>
</dbReference>
<feature type="active site" description="Nucleophile" evidence="1">
    <location>
        <position position="57"/>
    </location>
</feature>
<dbReference type="Gene3D" id="1.20.1050.10">
    <property type="match status" value="1"/>
</dbReference>